<gene>
    <name evidence="5" type="ORF">CTRG_01712</name>
</gene>
<dbReference type="InterPro" id="IPR052971">
    <property type="entry name" value="TRP_calcium_channel"/>
</dbReference>
<dbReference type="GO" id="GO:0030003">
    <property type="term" value="P:intracellular monoatomic cation homeostasis"/>
    <property type="evidence" value="ECO:0007669"/>
    <property type="project" value="EnsemblFungi"/>
</dbReference>
<feature type="transmembrane region" description="Helical" evidence="2">
    <location>
        <begin position="442"/>
        <end position="463"/>
    </location>
</feature>
<dbReference type="eggNOG" id="ENOG502QTER">
    <property type="taxonomic scope" value="Eukaryota"/>
</dbReference>
<feature type="transmembrane region" description="Helical" evidence="2">
    <location>
        <begin position="300"/>
        <end position="321"/>
    </location>
</feature>
<sequence length="675" mass="77279">MPQLADLEENNPLIPPSQRNNEEYEGSIYGEGIYCPNSRQIFRICTNLKSLIDQIIPICFKEEEITAPDSSILNGPVIDLVYKAAGGKGDGKEGTSSRKYRAALVFCLLKVCDWYWQQSEFELSDNELFSLRALTAQTLAAIIIERETNDKYLFLSMLCHRYCICINGTDSTPVSALEMAVDMHSTIIIGSSGYQRCIKWLWRGWIVQSSTDPHSYVLYKGIASQSIRTHFDPARVKSPIYQNMLEIILSIIYLIVFTIVVNTHTSTTEGIDAFEVILYLFTISYIYDEIVKIYHVGWNYLGFWNVFNDIMYTIITVAFAFRVASVSLSSHDALRARYDEISYRVLACASPMMWSRLLLFLDAYKFVGAMIVVLKVMMKESILFFFLLAVVIIGFLQGFIGLDSSDGKNEATRRILISLVKAVIGSSSFDDMGKLVPPYASVLYYLYSFMLTVILMNILIALYSTAYAAIVENATDEYFALVAQKTLRYIRAPDQNLYVPPFNLIEVIITPLGWFLPANTWKDLNYYVMLIIYAPLLTYITSDELVNARRISYNRFKGLPDDANEVDTEWDLTDGFDDSTEGDDHMSTIRERDSEINEQLRIQRIGEHQDPEFMINIHEFNQEIEKTVKPVKQANKMGVNWQIYEVIEKIDKLTALLEVVVEENKELKKKLEESK</sequence>
<dbReference type="KEGG" id="ctp:CTRG_01712"/>
<dbReference type="PANTHER" id="PTHR35859:SF1">
    <property type="entry name" value="NONSELECTIVE CATION CHANNEL PROTEIN"/>
    <property type="match status" value="1"/>
</dbReference>
<dbReference type="AlphaFoldDB" id="C5M780"/>
<evidence type="ECO:0000256" key="1">
    <source>
        <dbReference type="SAM" id="MobiDB-lite"/>
    </source>
</evidence>
<dbReference type="HOGENOM" id="CLU_014123_0_0_1"/>
<feature type="transmembrane region" description="Helical" evidence="2">
    <location>
        <begin position="497"/>
        <end position="518"/>
    </location>
</feature>
<feature type="domain" description="Calcium channel YVC1-like C-terminal transmembrane" evidence="4">
    <location>
        <begin position="258"/>
        <end position="542"/>
    </location>
</feature>
<dbReference type="GO" id="GO:0005267">
    <property type="term" value="F:potassium channel activity"/>
    <property type="evidence" value="ECO:0007669"/>
    <property type="project" value="EnsemblFungi"/>
</dbReference>
<keyword evidence="2" id="KW-0472">Membrane</keyword>
<dbReference type="OrthoDB" id="301415at2759"/>
<dbReference type="RefSeq" id="XP_002547405.1">
    <property type="nucleotide sequence ID" value="XM_002547359.1"/>
</dbReference>
<organism evidence="5 6">
    <name type="scientific">Candida tropicalis (strain ATCC MYA-3404 / T1)</name>
    <name type="common">Yeast</name>
    <dbReference type="NCBI Taxonomy" id="294747"/>
    <lineage>
        <taxon>Eukaryota</taxon>
        <taxon>Fungi</taxon>
        <taxon>Dikarya</taxon>
        <taxon>Ascomycota</taxon>
        <taxon>Saccharomycotina</taxon>
        <taxon>Pichiomycetes</taxon>
        <taxon>Debaryomycetaceae</taxon>
        <taxon>Candida/Lodderomyces clade</taxon>
        <taxon>Candida</taxon>
    </lineage>
</organism>
<dbReference type="GO" id="GO:0005227">
    <property type="term" value="F:calcium-activated cation channel activity"/>
    <property type="evidence" value="ECO:0007669"/>
    <property type="project" value="EnsemblFungi"/>
</dbReference>
<reference evidence="5 6" key="1">
    <citation type="journal article" date="2009" name="Nature">
        <title>Evolution of pathogenicity and sexual reproduction in eight Candida genomes.</title>
        <authorList>
            <person name="Butler G."/>
            <person name="Rasmussen M.D."/>
            <person name="Lin M.F."/>
            <person name="Santos M.A."/>
            <person name="Sakthikumar S."/>
            <person name="Munro C.A."/>
            <person name="Rheinbay E."/>
            <person name="Grabherr M."/>
            <person name="Forche A."/>
            <person name="Reedy J.L."/>
            <person name="Agrafioti I."/>
            <person name="Arnaud M.B."/>
            <person name="Bates S."/>
            <person name="Brown A.J."/>
            <person name="Brunke S."/>
            <person name="Costanzo M.C."/>
            <person name="Fitzpatrick D.A."/>
            <person name="de Groot P.W."/>
            <person name="Harris D."/>
            <person name="Hoyer L.L."/>
            <person name="Hube B."/>
            <person name="Klis F.M."/>
            <person name="Kodira C."/>
            <person name="Lennard N."/>
            <person name="Logue M.E."/>
            <person name="Martin R."/>
            <person name="Neiman A.M."/>
            <person name="Nikolaou E."/>
            <person name="Quail M.A."/>
            <person name="Quinn J."/>
            <person name="Santos M.C."/>
            <person name="Schmitzberger F.F."/>
            <person name="Sherlock G."/>
            <person name="Shah P."/>
            <person name="Silverstein K.A."/>
            <person name="Skrzypek M.S."/>
            <person name="Soll D."/>
            <person name="Staggs R."/>
            <person name="Stansfield I."/>
            <person name="Stumpf M.P."/>
            <person name="Sudbery P.E."/>
            <person name="Srikantha T."/>
            <person name="Zeng Q."/>
            <person name="Berman J."/>
            <person name="Berriman M."/>
            <person name="Heitman J."/>
            <person name="Gow N.A."/>
            <person name="Lorenz M.C."/>
            <person name="Birren B.W."/>
            <person name="Kellis M."/>
            <person name="Cuomo C.A."/>
        </authorList>
    </citation>
    <scope>NUCLEOTIDE SEQUENCE [LARGE SCALE GENOMIC DNA]</scope>
    <source>
        <strain evidence="6">ATCC MYA-3404 / T1</strain>
    </source>
</reference>
<feature type="region of interest" description="Disordered" evidence="1">
    <location>
        <begin position="1"/>
        <end position="21"/>
    </location>
</feature>
<dbReference type="InterPro" id="IPR056337">
    <property type="entry name" value="LHD_YVC1"/>
</dbReference>
<evidence type="ECO:0000313" key="6">
    <source>
        <dbReference type="Proteomes" id="UP000002037"/>
    </source>
</evidence>
<dbReference type="GO" id="GO:0005244">
    <property type="term" value="F:voltage-gated monoatomic ion channel activity"/>
    <property type="evidence" value="ECO:0007669"/>
    <property type="project" value="EnsemblFungi"/>
</dbReference>
<dbReference type="VEuPathDB" id="FungiDB:CTRG_01712"/>
<dbReference type="GO" id="GO:0005272">
    <property type="term" value="F:sodium channel activity"/>
    <property type="evidence" value="ECO:0007669"/>
    <property type="project" value="EnsemblFungi"/>
</dbReference>
<feature type="transmembrane region" description="Helical" evidence="2">
    <location>
        <begin position="524"/>
        <end position="542"/>
    </location>
</feature>
<keyword evidence="2" id="KW-0812">Transmembrane</keyword>
<proteinExistence type="predicted"/>
<evidence type="ECO:0000259" key="3">
    <source>
        <dbReference type="Pfam" id="PF23190"/>
    </source>
</evidence>
<feature type="transmembrane region" description="Helical" evidence="2">
    <location>
        <begin position="382"/>
        <end position="400"/>
    </location>
</feature>
<dbReference type="GO" id="GO:1990816">
    <property type="term" value="C:vacuole-mitochondrion membrane contact site"/>
    <property type="evidence" value="ECO:0007669"/>
    <property type="project" value="EnsemblFungi"/>
</dbReference>
<dbReference type="GO" id="GO:0000329">
    <property type="term" value="C:fungal-type vacuole membrane"/>
    <property type="evidence" value="ECO:0007669"/>
    <property type="project" value="EnsemblFungi"/>
</dbReference>
<evidence type="ECO:0000259" key="4">
    <source>
        <dbReference type="Pfam" id="PF23317"/>
    </source>
</evidence>
<feature type="transmembrane region" description="Helical" evidence="2">
    <location>
        <begin position="244"/>
        <end position="264"/>
    </location>
</feature>
<dbReference type="Pfam" id="PF23317">
    <property type="entry name" value="YVC1_C"/>
    <property type="match status" value="1"/>
</dbReference>
<evidence type="ECO:0000256" key="2">
    <source>
        <dbReference type="SAM" id="Phobius"/>
    </source>
</evidence>
<feature type="domain" description="YVC1 N-terminal linker helical" evidence="3">
    <location>
        <begin position="41"/>
        <end position="231"/>
    </location>
</feature>
<dbReference type="STRING" id="294747.C5M780"/>
<dbReference type="GeneID" id="8301531"/>
<dbReference type="GO" id="GO:0097553">
    <property type="term" value="P:calcium ion transmembrane import into cytosol"/>
    <property type="evidence" value="ECO:0007669"/>
    <property type="project" value="EnsemblFungi"/>
</dbReference>
<dbReference type="EMBL" id="GG692396">
    <property type="protein sequence ID" value="EER34850.1"/>
    <property type="molecule type" value="Genomic_DNA"/>
</dbReference>
<dbReference type="Proteomes" id="UP000002037">
    <property type="component" value="Unassembled WGS sequence"/>
</dbReference>
<protein>
    <submittedName>
        <fullName evidence="5">Uncharacterized protein</fullName>
    </submittedName>
</protein>
<dbReference type="InterPro" id="IPR056336">
    <property type="entry name" value="YVC1_C"/>
</dbReference>
<accession>C5M780</accession>
<dbReference type="Pfam" id="PF23190">
    <property type="entry name" value="LHD_TRPY1"/>
    <property type="match status" value="1"/>
</dbReference>
<keyword evidence="2" id="KW-1133">Transmembrane helix</keyword>
<evidence type="ECO:0000313" key="5">
    <source>
        <dbReference type="EMBL" id="EER34850.1"/>
    </source>
</evidence>
<dbReference type="PANTHER" id="PTHR35859">
    <property type="entry name" value="NONSELECTIVE CATION CHANNEL PROTEIN"/>
    <property type="match status" value="1"/>
</dbReference>
<keyword evidence="6" id="KW-1185">Reference proteome</keyword>
<name>C5M780_CANTT</name>
<dbReference type="GO" id="GO:0005262">
    <property type="term" value="F:calcium channel activity"/>
    <property type="evidence" value="ECO:0007669"/>
    <property type="project" value="EnsemblFungi"/>
</dbReference>